<keyword evidence="2" id="KW-1185">Reference proteome</keyword>
<gene>
    <name evidence="1" type="ORF">E5336_00560</name>
</gene>
<dbReference type="Proteomes" id="UP000308836">
    <property type="component" value="Unassembled WGS sequence"/>
</dbReference>
<reference evidence="1" key="1">
    <citation type="submission" date="2019-04" db="EMBL/GenBank/DDBJ databases">
        <title>Microbes associate with the intestines of laboratory mice.</title>
        <authorList>
            <person name="Navarre W."/>
            <person name="Wong E."/>
            <person name="Huang K."/>
            <person name="Tropini C."/>
            <person name="Ng K."/>
            <person name="Yu B."/>
        </authorList>
    </citation>
    <scope>NUCLEOTIDE SEQUENCE</scope>
    <source>
        <strain evidence="1">NM09_H32</strain>
    </source>
</reference>
<sequence length="769" mass="84613">MKRTIYCFSIFASILVMAFALLQSPVQAQEDALLTTADQEVLADQRNGNFAAHLDVRKEVCALYGLEDYVDADYFLSDAFYTTFPPFSVMRGRLPLLDRYQTPAYQNKLQAMVGADQTWKTPKAMQVADFTQVSASWGAGYIVNGLWRLSNQQLAFCANGMHASPTIGQSTSDPFEVDNPALRKALYYGYNGPENILEAKGYSLEQMIVATNDFVSFAHTGASVGTNAANGYHWNNWIGPLYDEVQSRPDPKEKGYVVYMVDTKGEGVNWAGQTAPFQPLAYGQYAPKGELQIRKTSSNTDLSFQNPAYDLTGAQYGLYQDAQATTQIGTFTIQEDLSSNRITDLAPGTYYIRETKAPQGYALDPAIHPVSVSANERAVVTCADTPKAAPVDLLIQKVDADTQLGEPVAGATLENAQFTVRHFPKDAKEPARTWVFRTDAQGRVRFDEAYQIDGDPLYKDHQNRPVVPLGQLTIQETKAPSGYQIDPTIHTVTIADTGTTEPALSLVQTTTIPNRAIELRLEKRQTGTNTPIPGTTFLHTAPDGTQNQVRTDENGVIVWRGLAFGVHTLEEIEPSFGYGKIQQPIRVEVDENGLVVHDAETFPYDPETGTLTVYNDVQPFPIRLLKRNEHGTPLAGAEFTLYADAACQTVVETIETDENGEAAFAPIEVDTTYFLKETKAPDGYRLPQTEAHTLKIEAVPAQDKLLVHFDGETSHDAVAIEQEDGAPTITIALVNHTQTALPVTGSAMHGWMSALGAMTVWIALRRQKQ</sequence>
<protein>
    <submittedName>
        <fullName evidence="1">Uncharacterized protein</fullName>
    </submittedName>
</protein>
<accession>A0AC61RAS3</accession>
<proteinExistence type="predicted"/>
<dbReference type="EMBL" id="SRYG01000001">
    <property type="protein sequence ID" value="TGY67301.1"/>
    <property type="molecule type" value="Genomic_DNA"/>
</dbReference>
<comment type="caution">
    <text evidence="1">The sequence shown here is derived from an EMBL/GenBank/DDBJ whole genome shotgun (WGS) entry which is preliminary data.</text>
</comment>
<organism evidence="1 2">
    <name type="scientific">Dubosiella muris</name>
    <dbReference type="NCBI Taxonomy" id="3038133"/>
    <lineage>
        <taxon>Bacteria</taxon>
        <taxon>Bacillati</taxon>
        <taxon>Bacillota</taxon>
        <taxon>Erysipelotrichia</taxon>
        <taxon>Erysipelotrichales</taxon>
        <taxon>Erysipelotrichaceae</taxon>
        <taxon>Dubosiella</taxon>
    </lineage>
</organism>
<name>A0AC61RAS3_9FIRM</name>
<evidence type="ECO:0000313" key="1">
    <source>
        <dbReference type="EMBL" id="TGY67301.1"/>
    </source>
</evidence>
<evidence type="ECO:0000313" key="2">
    <source>
        <dbReference type="Proteomes" id="UP000308836"/>
    </source>
</evidence>